<evidence type="ECO:0000256" key="2">
    <source>
        <dbReference type="ARBA" id="ARBA00022448"/>
    </source>
</evidence>
<evidence type="ECO:0000313" key="11">
    <source>
        <dbReference type="Proteomes" id="UP000315399"/>
    </source>
</evidence>
<dbReference type="GO" id="GO:0015833">
    <property type="term" value="P:peptide transport"/>
    <property type="evidence" value="ECO:0007669"/>
    <property type="project" value="InterPro"/>
</dbReference>
<reference evidence="10 11" key="1">
    <citation type="journal article" date="2019" name="Nat. Microbiol.">
        <title>Expanding anaerobic alkane metabolism in the domain of Archaea.</title>
        <authorList>
            <person name="Wang Y."/>
            <person name="Wegener G."/>
            <person name="Hou J."/>
            <person name="Wang F."/>
            <person name="Xiao X."/>
        </authorList>
    </citation>
    <scope>NUCLEOTIDE SEQUENCE [LARGE SCALE GENOMIC DNA]</scope>
    <source>
        <strain evidence="10">WYZ-LMO10</strain>
    </source>
</reference>
<dbReference type="GO" id="GO:0005886">
    <property type="term" value="C:plasma membrane"/>
    <property type="evidence" value="ECO:0007669"/>
    <property type="project" value="UniProtKB-SubCell"/>
</dbReference>
<dbReference type="NCBIfam" id="TIGR01727">
    <property type="entry name" value="oligo_HPY"/>
    <property type="match status" value="1"/>
</dbReference>
<evidence type="ECO:0000256" key="6">
    <source>
        <dbReference type="ARBA" id="ARBA00022840"/>
    </source>
</evidence>
<dbReference type="GO" id="GO:0005524">
    <property type="term" value="F:ATP binding"/>
    <property type="evidence" value="ECO:0007669"/>
    <property type="project" value="UniProtKB-KW"/>
</dbReference>
<dbReference type="SUPFAM" id="SSF52540">
    <property type="entry name" value="P-loop containing nucleoside triphosphate hydrolases"/>
    <property type="match status" value="1"/>
</dbReference>
<evidence type="ECO:0000256" key="5">
    <source>
        <dbReference type="ARBA" id="ARBA00022741"/>
    </source>
</evidence>
<dbReference type="FunFam" id="3.40.50.300:FF:000016">
    <property type="entry name" value="Oligopeptide ABC transporter ATP-binding component"/>
    <property type="match status" value="1"/>
</dbReference>
<evidence type="ECO:0000259" key="9">
    <source>
        <dbReference type="PROSITE" id="PS50893"/>
    </source>
</evidence>
<dbReference type="PROSITE" id="PS00211">
    <property type="entry name" value="ABC_TRANSPORTER_1"/>
    <property type="match status" value="1"/>
</dbReference>
<gene>
    <name evidence="10" type="ORF">DSO08_03650</name>
</gene>
<dbReference type="AlphaFoldDB" id="A0A523BE73"/>
<evidence type="ECO:0000313" key="10">
    <source>
        <dbReference type="EMBL" id="TDA38760.1"/>
    </source>
</evidence>
<dbReference type="CDD" id="cd03257">
    <property type="entry name" value="ABC_NikE_OppD_transporters"/>
    <property type="match status" value="1"/>
</dbReference>
<dbReference type="Pfam" id="PF08352">
    <property type="entry name" value="oligo_HPY"/>
    <property type="match status" value="1"/>
</dbReference>
<dbReference type="PANTHER" id="PTHR43297">
    <property type="entry name" value="OLIGOPEPTIDE TRANSPORT ATP-BINDING PROTEIN APPD"/>
    <property type="match status" value="1"/>
</dbReference>
<keyword evidence="2" id="KW-0813">Transport</keyword>
<dbReference type="InterPro" id="IPR017871">
    <property type="entry name" value="ABC_transporter-like_CS"/>
</dbReference>
<dbReference type="InterPro" id="IPR003439">
    <property type="entry name" value="ABC_transporter-like_ATP-bd"/>
</dbReference>
<dbReference type="InterPro" id="IPR050388">
    <property type="entry name" value="ABC_Ni/Peptide_Import"/>
</dbReference>
<evidence type="ECO:0000256" key="3">
    <source>
        <dbReference type="ARBA" id="ARBA00022475"/>
    </source>
</evidence>
<keyword evidence="8" id="KW-0472">Membrane</keyword>
<dbReference type="GO" id="GO:0016887">
    <property type="term" value="F:ATP hydrolysis activity"/>
    <property type="evidence" value="ECO:0007669"/>
    <property type="project" value="InterPro"/>
</dbReference>
<dbReference type="InterPro" id="IPR027417">
    <property type="entry name" value="P-loop_NTPase"/>
</dbReference>
<evidence type="ECO:0000256" key="7">
    <source>
        <dbReference type="ARBA" id="ARBA00022967"/>
    </source>
</evidence>
<evidence type="ECO:0000256" key="4">
    <source>
        <dbReference type="ARBA" id="ARBA00022519"/>
    </source>
</evidence>
<name>A0A523BE73_9CREN</name>
<keyword evidence="6 10" id="KW-0067">ATP-binding</keyword>
<evidence type="ECO:0000256" key="8">
    <source>
        <dbReference type="ARBA" id="ARBA00023136"/>
    </source>
</evidence>
<keyword evidence="7" id="KW-1278">Translocase</keyword>
<dbReference type="PROSITE" id="PS50893">
    <property type="entry name" value="ABC_TRANSPORTER_2"/>
    <property type="match status" value="1"/>
</dbReference>
<accession>A0A523BE73</accession>
<comment type="subcellular location">
    <subcellularLocation>
        <location evidence="1">Cell membrane</location>
        <topology evidence="1">Peripheral membrane protein</topology>
    </subcellularLocation>
</comment>
<organism evidence="10 11">
    <name type="scientific">Thermoproteota archaeon</name>
    <dbReference type="NCBI Taxonomy" id="2056631"/>
    <lineage>
        <taxon>Archaea</taxon>
        <taxon>Thermoproteota</taxon>
    </lineage>
</organism>
<protein>
    <submittedName>
        <fullName evidence="10">ABC transporter ATP-binding protein</fullName>
    </submittedName>
</protein>
<sequence>MNLLEIENLKTYFFTEAGVVKAVDDVTLSVERGCTVGLVGESGSGKSVTAQSVLRIVPRPGKIIGGKILFNGEDLLLKKEEEMRKYRGKKISLIFQDPTSSLNPLFTIGSQLADIVIEHEKLKKDEALDRVVKALRIVKLPDPEHAIYQYPHQFSGGMKQRICIARALLLNPELLFADEPTTNLDVTIQAQIIALLKDLQREFGMTLVMITHDMGIVAEMCKYVVVLYAGNVMESGSIEEIFERPHPYTEALLKAVPRLDETRKLISIPGNIPNLIDPPSGCRFHPRCQYAIDVCKERKPPLEDVGNSHFISCHRWRELQGGR</sequence>
<keyword evidence="4" id="KW-0997">Cell inner membrane</keyword>
<dbReference type="Pfam" id="PF00005">
    <property type="entry name" value="ABC_tran"/>
    <property type="match status" value="1"/>
</dbReference>
<comment type="caution">
    <text evidence="10">The sequence shown here is derived from an EMBL/GenBank/DDBJ whole genome shotgun (WGS) entry which is preliminary data.</text>
</comment>
<evidence type="ECO:0000256" key="1">
    <source>
        <dbReference type="ARBA" id="ARBA00004202"/>
    </source>
</evidence>
<dbReference type="InterPro" id="IPR013563">
    <property type="entry name" value="Oligopep_ABC_C"/>
</dbReference>
<dbReference type="Gene3D" id="3.40.50.300">
    <property type="entry name" value="P-loop containing nucleotide triphosphate hydrolases"/>
    <property type="match status" value="1"/>
</dbReference>
<keyword evidence="3" id="KW-1003">Cell membrane</keyword>
<dbReference type="SMART" id="SM00382">
    <property type="entry name" value="AAA"/>
    <property type="match status" value="1"/>
</dbReference>
<dbReference type="PANTHER" id="PTHR43297:SF14">
    <property type="entry name" value="ATPASE AAA-TYPE CORE DOMAIN-CONTAINING PROTEIN"/>
    <property type="match status" value="1"/>
</dbReference>
<feature type="domain" description="ABC transporter" evidence="9">
    <location>
        <begin position="4"/>
        <end position="254"/>
    </location>
</feature>
<proteinExistence type="predicted"/>
<keyword evidence="5" id="KW-0547">Nucleotide-binding</keyword>
<dbReference type="Proteomes" id="UP000315399">
    <property type="component" value="Unassembled WGS sequence"/>
</dbReference>
<dbReference type="EMBL" id="QNVH01000029">
    <property type="protein sequence ID" value="TDA38760.1"/>
    <property type="molecule type" value="Genomic_DNA"/>
</dbReference>
<dbReference type="InterPro" id="IPR003593">
    <property type="entry name" value="AAA+_ATPase"/>
</dbReference>